<proteinExistence type="predicted"/>
<comment type="caution">
    <text evidence="2">The sequence shown here is derived from an EMBL/GenBank/DDBJ whole genome shotgun (WGS) entry which is preliminary data.</text>
</comment>
<reference evidence="2 3" key="1">
    <citation type="submission" date="2019-01" db="EMBL/GenBank/DDBJ databases">
        <authorList>
            <person name="Deng T."/>
        </authorList>
    </citation>
    <scope>NUCLEOTIDE SEQUENCE [LARGE SCALE GENOMIC DNA]</scope>
    <source>
        <strain evidence="2 3">F8825</strain>
    </source>
</reference>
<dbReference type="InterPro" id="IPR036488">
    <property type="entry name" value="DUF1883-like_sf"/>
</dbReference>
<organism evidence="2 3">
    <name type="scientific">Ciceribacter ferrooxidans</name>
    <dbReference type="NCBI Taxonomy" id="2509717"/>
    <lineage>
        <taxon>Bacteria</taxon>
        <taxon>Pseudomonadati</taxon>
        <taxon>Pseudomonadota</taxon>
        <taxon>Alphaproteobacteria</taxon>
        <taxon>Hyphomicrobiales</taxon>
        <taxon>Rhizobiaceae</taxon>
        <taxon>Ciceribacter</taxon>
    </lineage>
</organism>
<evidence type="ECO:0000259" key="1">
    <source>
        <dbReference type="Pfam" id="PF08980"/>
    </source>
</evidence>
<dbReference type="OrthoDB" id="370892at2"/>
<dbReference type="SUPFAM" id="SSF141099">
    <property type="entry name" value="Atu1913-like"/>
    <property type="match status" value="1"/>
</dbReference>
<dbReference type="EMBL" id="SDVB01000170">
    <property type="protein sequence ID" value="RYC17518.1"/>
    <property type="molecule type" value="Genomic_DNA"/>
</dbReference>
<dbReference type="InterPro" id="IPR015073">
    <property type="entry name" value="DUF1883"/>
</dbReference>
<dbReference type="Pfam" id="PF08980">
    <property type="entry name" value="DUF1883"/>
    <property type="match status" value="1"/>
</dbReference>
<feature type="domain" description="DUF1883" evidence="1">
    <location>
        <begin position="6"/>
        <end position="94"/>
    </location>
</feature>
<dbReference type="AlphaFoldDB" id="A0A4Q2TGJ8"/>
<name>A0A4Q2TGJ8_9HYPH</name>
<evidence type="ECO:0000313" key="3">
    <source>
        <dbReference type="Proteomes" id="UP000291088"/>
    </source>
</evidence>
<evidence type="ECO:0000313" key="2">
    <source>
        <dbReference type="EMBL" id="RYC17518.1"/>
    </source>
</evidence>
<dbReference type="Gene3D" id="4.10.1210.10">
    <property type="entry name" value="Atu1913-like"/>
    <property type="match status" value="1"/>
</dbReference>
<dbReference type="RefSeq" id="WP_129331129.1">
    <property type="nucleotide sequence ID" value="NZ_SDVB01000170.1"/>
</dbReference>
<protein>
    <submittedName>
        <fullName evidence="2">DUF1883 domain-containing protein</fullName>
    </submittedName>
</protein>
<sequence length="104" mass="11729">MPNPTFRFTHYDLKEQPAGAIIEVTLSAVNNVRLMTATNFQRFKETLDFKYIGGVAKKSPIRLTIPEAAHWHLIVDMEGHHGLADSSVRMIASPARQQRQQKAS</sequence>
<gene>
    <name evidence="2" type="ORF">EUU22_05915</name>
</gene>
<dbReference type="Proteomes" id="UP000291088">
    <property type="component" value="Unassembled WGS sequence"/>
</dbReference>
<keyword evidence="3" id="KW-1185">Reference proteome</keyword>
<accession>A0A4Q2TGJ8</accession>